<feature type="domain" description="Mannosylglycerate hydrolase MGH1-like glycoside hydrolase" evidence="2">
    <location>
        <begin position="310"/>
        <end position="390"/>
    </location>
</feature>
<dbReference type="GeneID" id="73338321"/>
<dbReference type="AlphaFoldDB" id="A0A9Q8WCL9"/>
<feature type="compositionally biased region" description="Low complexity" evidence="1">
    <location>
        <begin position="1"/>
        <end position="17"/>
    </location>
</feature>
<keyword evidence="4" id="KW-1185">Reference proteome</keyword>
<reference evidence="3" key="1">
    <citation type="journal article" date="2021" name="Mol. Plant Microbe Interact.">
        <title>Complete Genome Sequence of the Plant-Pathogenic Fungus Colletotrichum lupini.</title>
        <authorList>
            <person name="Baroncelli R."/>
            <person name="Pensec F."/>
            <person name="Da Lio D."/>
            <person name="Boufleur T."/>
            <person name="Vicente I."/>
            <person name="Sarrocco S."/>
            <person name="Picot A."/>
            <person name="Baraldi E."/>
            <person name="Sukno S."/>
            <person name="Thon M."/>
            <person name="Le Floch G."/>
        </authorList>
    </citation>
    <scope>NUCLEOTIDE SEQUENCE</scope>
    <source>
        <strain evidence="3">IMI 504893</strain>
    </source>
</reference>
<sequence>MFALRPLPGGLGLNEPPGFHDSPSPTTIQATVSSIQWSYESKIVCEATFQDLRSIRLRGNVPLAFDSDVRSDPSVYMGMYVFERPPYDGLKAGVEVTYKTFPGYRFLPTKGNLTTVNGQTNAFRTNRRIQIHQVTDDDPQWEFIIHELGVPCLDQQLGLDQLTVVFDHQARDGRLPDSVDWQNVEWGFTKPPIQGWALSRLLAQSPDMSDAKLQPLYDATARLTDFWMDTRRGNTSRLPFWAHGNDSGWDNSTAFDSTPMIVGPDLAASLLLQASCLEQVARRLRHENECEKWANMRSLLINALIEELCEWGLATEEIASPHYESDGYWRGPIWAPSTHLVESGLRDAGRVHSTNEISMRFLQLCEKSGFAENFDAITGEGLWDLSYTWTSAVYLVMRREAIERGNTK</sequence>
<accession>A0A9Q8WCL9</accession>
<dbReference type="KEGG" id="clup:CLUP02_04295"/>
<feature type="domain" description="Mannosylglycerate hydrolase MGH1-like glycoside hydrolase" evidence="2">
    <location>
        <begin position="141"/>
        <end position="262"/>
    </location>
</feature>
<protein>
    <recommendedName>
        <fullName evidence="2">Mannosylglycerate hydrolase MGH1-like glycoside hydrolase domain-containing protein</fullName>
    </recommendedName>
</protein>
<evidence type="ECO:0000256" key="1">
    <source>
        <dbReference type="SAM" id="MobiDB-lite"/>
    </source>
</evidence>
<name>A0A9Q8WCL9_9PEZI</name>
<dbReference type="EMBL" id="CP019474">
    <property type="protein sequence ID" value="UQC78818.1"/>
    <property type="molecule type" value="Genomic_DNA"/>
</dbReference>
<gene>
    <name evidence="3" type="ORF">CLUP02_04295</name>
</gene>
<dbReference type="InterPro" id="IPR012341">
    <property type="entry name" value="6hp_glycosidase-like_sf"/>
</dbReference>
<dbReference type="RefSeq" id="XP_049140454.1">
    <property type="nucleotide sequence ID" value="XM_049283311.1"/>
</dbReference>
<dbReference type="Gene3D" id="1.50.10.10">
    <property type="match status" value="2"/>
</dbReference>
<evidence type="ECO:0000259" key="2">
    <source>
        <dbReference type="Pfam" id="PF22422"/>
    </source>
</evidence>
<feature type="region of interest" description="Disordered" evidence="1">
    <location>
        <begin position="1"/>
        <end position="25"/>
    </location>
</feature>
<dbReference type="InterPro" id="IPR008928">
    <property type="entry name" value="6-hairpin_glycosidase_sf"/>
</dbReference>
<evidence type="ECO:0000313" key="3">
    <source>
        <dbReference type="EMBL" id="UQC78818.1"/>
    </source>
</evidence>
<organism evidence="3 4">
    <name type="scientific">Colletotrichum lupini</name>
    <dbReference type="NCBI Taxonomy" id="145971"/>
    <lineage>
        <taxon>Eukaryota</taxon>
        <taxon>Fungi</taxon>
        <taxon>Dikarya</taxon>
        <taxon>Ascomycota</taxon>
        <taxon>Pezizomycotina</taxon>
        <taxon>Sordariomycetes</taxon>
        <taxon>Hypocreomycetidae</taxon>
        <taxon>Glomerellales</taxon>
        <taxon>Glomerellaceae</taxon>
        <taxon>Colletotrichum</taxon>
        <taxon>Colletotrichum acutatum species complex</taxon>
    </lineage>
</organism>
<proteinExistence type="predicted"/>
<dbReference type="GO" id="GO:0003824">
    <property type="term" value="F:catalytic activity"/>
    <property type="evidence" value="ECO:0007669"/>
    <property type="project" value="UniProtKB-ARBA"/>
</dbReference>
<dbReference type="InterPro" id="IPR054491">
    <property type="entry name" value="MGH1-like_GH"/>
</dbReference>
<dbReference type="GO" id="GO:0005975">
    <property type="term" value="P:carbohydrate metabolic process"/>
    <property type="evidence" value="ECO:0007669"/>
    <property type="project" value="InterPro"/>
</dbReference>
<evidence type="ECO:0000313" key="4">
    <source>
        <dbReference type="Proteomes" id="UP000830671"/>
    </source>
</evidence>
<dbReference type="Pfam" id="PF22422">
    <property type="entry name" value="MGH1-like_GH"/>
    <property type="match status" value="2"/>
</dbReference>
<dbReference type="SUPFAM" id="SSF48208">
    <property type="entry name" value="Six-hairpin glycosidases"/>
    <property type="match status" value="1"/>
</dbReference>
<dbReference type="Proteomes" id="UP000830671">
    <property type="component" value="Chromosome 2"/>
</dbReference>